<sequence>MCNGRQRMHLKHFVEHMECILKISYFNTLKQLGFCRFGWIRRSRVKRSQKKTRHRWHTPHFHSLSAADAITNLQGRSNCGRPQHLQHN</sequence>
<protein>
    <submittedName>
        <fullName evidence="1">Uncharacterized protein</fullName>
    </submittedName>
</protein>
<gene>
    <name evidence="1" type="ORF">DVH24_038760</name>
</gene>
<dbReference type="Proteomes" id="UP000290289">
    <property type="component" value="Chromosome 3"/>
</dbReference>
<dbReference type="EMBL" id="RDQH01000329">
    <property type="protein sequence ID" value="RXI04486.1"/>
    <property type="molecule type" value="Genomic_DNA"/>
</dbReference>
<dbReference type="AlphaFoldDB" id="A0A498KAV6"/>
<accession>A0A498KAV6</accession>
<reference evidence="1 2" key="1">
    <citation type="submission" date="2018-10" db="EMBL/GenBank/DDBJ databases">
        <title>A high-quality apple genome assembly.</title>
        <authorList>
            <person name="Hu J."/>
        </authorList>
    </citation>
    <scope>NUCLEOTIDE SEQUENCE [LARGE SCALE GENOMIC DNA]</scope>
    <source>
        <strain evidence="2">cv. HFTH1</strain>
        <tissue evidence="1">Young leaf</tissue>
    </source>
</reference>
<name>A0A498KAV6_MALDO</name>
<comment type="caution">
    <text evidence="1">The sequence shown here is derived from an EMBL/GenBank/DDBJ whole genome shotgun (WGS) entry which is preliminary data.</text>
</comment>
<evidence type="ECO:0000313" key="1">
    <source>
        <dbReference type="EMBL" id="RXI04486.1"/>
    </source>
</evidence>
<keyword evidence="2" id="KW-1185">Reference proteome</keyword>
<proteinExistence type="predicted"/>
<organism evidence="1 2">
    <name type="scientific">Malus domestica</name>
    <name type="common">Apple</name>
    <name type="synonym">Pyrus malus</name>
    <dbReference type="NCBI Taxonomy" id="3750"/>
    <lineage>
        <taxon>Eukaryota</taxon>
        <taxon>Viridiplantae</taxon>
        <taxon>Streptophyta</taxon>
        <taxon>Embryophyta</taxon>
        <taxon>Tracheophyta</taxon>
        <taxon>Spermatophyta</taxon>
        <taxon>Magnoliopsida</taxon>
        <taxon>eudicotyledons</taxon>
        <taxon>Gunneridae</taxon>
        <taxon>Pentapetalae</taxon>
        <taxon>rosids</taxon>
        <taxon>fabids</taxon>
        <taxon>Rosales</taxon>
        <taxon>Rosaceae</taxon>
        <taxon>Amygdaloideae</taxon>
        <taxon>Maleae</taxon>
        <taxon>Malus</taxon>
    </lineage>
</organism>
<evidence type="ECO:0000313" key="2">
    <source>
        <dbReference type="Proteomes" id="UP000290289"/>
    </source>
</evidence>